<accession>A0AAX1NA22</accession>
<dbReference type="AlphaFoldDB" id="A0AAX1NA22"/>
<proteinExistence type="predicted"/>
<evidence type="ECO:0000313" key="1">
    <source>
        <dbReference type="EMBL" id="QWG04317.1"/>
    </source>
</evidence>
<reference evidence="1 2" key="1">
    <citation type="submission" date="2021-05" db="EMBL/GenBank/DDBJ databases">
        <title>Comparative genomic studies on the polysaccharide-degrading batcterial strains of the Flammeovirga genus.</title>
        <authorList>
            <person name="Zewei F."/>
            <person name="Zheng Z."/>
            <person name="Yu L."/>
            <person name="Ruyue G."/>
            <person name="Yanhong M."/>
            <person name="Yuanyuan C."/>
            <person name="Jingyan G."/>
            <person name="Wenjun H."/>
        </authorList>
    </citation>
    <scope>NUCLEOTIDE SEQUENCE [LARGE SCALE GENOMIC DNA]</scope>
    <source>
        <strain evidence="1 2">NBRC:100898</strain>
    </source>
</reference>
<dbReference type="PANTHER" id="PTHR41913">
    <property type="entry name" value="DUF1684 DOMAIN-CONTAINING PROTEIN"/>
    <property type="match status" value="1"/>
</dbReference>
<dbReference type="Pfam" id="PF07920">
    <property type="entry name" value="DUF1684"/>
    <property type="match status" value="1"/>
</dbReference>
<sequence length="201" mass="23166">MKLIPTIVFSFIFINAIFSQNKEIDEVKEFQAKLTADYKDPDHSPLKGEKLKEFQGHEFFPIDLNYRVIAKFKKDKGKVFGMKTSTSRMAQYKKYGTLSFEINGETFKLNVYQSERLKKSDEYKDYLFLPFMDQTNGNTTYGAGRYIDLSIPKGKTIVVDFNKAYNPYCAYTEGYSCPIPPQDNFLNTEIKAGIKSPKKAN</sequence>
<dbReference type="EMBL" id="CP076133">
    <property type="protein sequence ID" value="QWG04317.1"/>
    <property type="molecule type" value="Genomic_DNA"/>
</dbReference>
<protein>
    <submittedName>
        <fullName evidence="1">DUF1684 domain-containing protein</fullName>
    </submittedName>
</protein>
<dbReference type="RefSeq" id="WP_183363940.1">
    <property type="nucleotide sequence ID" value="NZ_CP076133.1"/>
</dbReference>
<dbReference type="Proteomes" id="UP000678679">
    <property type="component" value="Chromosome 2"/>
</dbReference>
<dbReference type="KEGG" id="fya:KMW28_25830"/>
<keyword evidence="2" id="KW-1185">Reference proteome</keyword>
<dbReference type="InterPro" id="IPR012467">
    <property type="entry name" value="DUF1684"/>
</dbReference>
<evidence type="ECO:0000313" key="2">
    <source>
        <dbReference type="Proteomes" id="UP000678679"/>
    </source>
</evidence>
<name>A0AAX1NA22_9BACT</name>
<dbReference type="PANTHER" id="PTHR41913:SF1">
    <property type="entry name" value="DUF1684 DOMAIN-CONTAINING PROTEIN"/>
    <property type="match status" value="1"/>
</dbReference>
<gene>
    <name evidence="1" type="ORF">KMW28_25830</name>
</gene>
<organism evidence="1 2">
    <name type="scientific">Flammeovirga yaeyamensis</name>
    <dbReference type="NCBI Taxonomy" id="367791"/>
    <lineage>
        <taxon>Bacteria</taxon>
        <taxon>Pseudomonadati</taxon>
        <taxon>Bacteroidota</taxon>
        <taxon>Cytophagia</taxon>
        <taxon>Cytophagales</taxon>
        <taxon>Flammeovirgaceae</taxon>
        <taxon>Flammeovirga</taxon>
    </lineage>
</organism>